<keyword evidence="1" id="KW-0862">Zinc</keyword>
<dbReference type="PANTHER" id="PTHR38133">
    <property type="entry name" value="SLR1429 PROTEIN"/>
    <property type="match status" value="1"/>
</dbReference>
<dbReference type="RefSeq" id="WP_147102611.1">
    <property type="nucleotide sequence ID" value="NZ_BJVJ01000005.1"/>
</dbReference>
<feature type="domain" description="SWIM-type" evidence="2">
    <location>
        <begin position="139"/>
        <end position="174"/>
    </location>
</feature>
<proteinExistence type="predicted"/>
<evidence type="ECO:0000313" key="4">
    <source>
        <dbReference type="Proteomes" id="UP000321685"/>
    </source>
</evidence>
<dbReference type="GO" id="GO:0008270">
    <property type="term" value="F:zinc ion binding"/>
    <property type="evidence" value="ECO:0007669"/>
    <property type="project" value="UniProtKB-KW"/>
</dbReference>
<gene>
    <name evidence="3" type="ORF">PSU4_08410</name>
</gene>
<keyword evidence="1" id="KW-0863">Zinc-finger</keyword>
<keyword evidence="4" id="KW-1185">Reference proteome</keyword>
<keyword evidence="1" id="KW-0479">Metal-binding</keyword>
<dbReference type="InterPro" id="IPR007527">
    <property type="entry name" value="Znf_SWIM"/>
</dbReference>
<protein>
    <recommendedName>
        <fullName evidence="2">SWIM-type domain-containing protein</fullName>
    </recommendedName>
</protein>
<evidence type="ECO:0000256" key="1">
    <source>
        <dbReference type="PROSITE-ProRule" id="PRU00325"/>
    </source>
</evidence>
<organism evidence="3 4">
    <name type="scientific">Pseudonocardia sulfidoxydans NBRC 16205</name>
    <dbReference type="NCBI Taxonomy" id="1223511"/>
    <lineage>
        <taxon>Bacteria</taxon>
        <taxon>Bacillati</taxon>
        <taxon>Actinomycetota</taxon>
        <taxon>Actinomycetes</taxon>
        <taxon>Pseudonocardiales</taxon>
        <taxon>Pseudonocardiaceae</taxon>
        <taxon>Pseudonocardia</taxon>
    </lineage>
</organism>
<sequence>MAREPDPFWWRDGEAGGKPRKVTGGIQIHATRGAVARTWWSARFLEVLEQVVAGGRMARGRNYARAGQTLELRVDPGSVTASVQGSRERPYRVRVGVATYGKPEWTRVEEALAADAWYAATLLAGSMPPEIEGLFASLGLALFPADARDLVMDCSCPDHAVPCKHLAAVFYLLAERFDADPFEVLALRGRDRETLLANLRTRRAAAAEEQQGPRPAEPAEPTAAPLADVLDAFFTAGPGLDDARRVAPVPTAPDALLDQMPPFAITVRGAQVVDLLRPVYEVLAAPTDPQP</sequence>
<dbReference type="PANTHER" id="PTHR38133:SF1">
    <property type="entry name" value="SLR1429 PROTEIN"/>
    <property type="match status" value="1"/>
</dbReference>
<dbReference type="Pfam" id="PF04434">
    <property type="entry name" value="SWIM"/>
    <property type="match status" value="1"/>
</dbReference>
<reference evidence="3 4" key="1">
    <citation type="submission" date="2019-07" db="EMBL/GenBank/DDBJ databases">
        <title>Whole genome shotgun sequence of Pseudonocardia sulfidoxydans NBRC 16205.</title>
        <authorList>
            <person name="Hosoyama A."/>
            <person name="Uohara A."/>
            <person name="Ohji S."/>
            <person name="Ichikawa N."/>
        </authorList>
    </citation>
    <scope>NUCLEOTIDE SEQUENCE [LARGE SCALE GENOMIC DNA]</scope>
    <source>
        <strain evidence="3 4">NBRC 16205</strain>
    </source>
</reference>
<dbReference type="OrthoDB" id="188274at2"/>
<dbReference type="PROSITE" id="PS50966">
    <property type="entry name" value="ZF_SWIM"/>
    <property type="match status" value="1"/>
</dbReference>
<comment type="caution">
    <text evidence="3">The sequence shown here is derived from an EMBL/GenBank/DDBJ whole genome shotgun (WGS) entry which is preliminary data.</text>
</comment>
<name>A0A511DBD9_9PSEU</name>
<dbReference type="Proteomes" id="UP000321685">
    <property type="component" value="Unassembled WGS sequence"/>
</dbReference>
<dbReference type="EMBL" id="BJVJ01000005">
    <property type="protein sequence ID" value="GEL21887.1"/>
    <property type="molecule type" value="Genomic_DNA"/>
</dbReference>
<dbReference type="AlphaFoldDB" id="A0A511DBD9"/>
<evidence type="ECO:0000259" key="2">
    <source>
        <dbReference type="PROSITE" id="PS50966"/>
    </source>
</evidence>
<evidence type="ECO:0000313" key="3">
    <source>
        <dbReference type="EMBL" id="GEL21887.1"/>
    </source>
</evidence>
<accession>A0A511DBD9</accession>